<dbReference type="Gene3D" id="1.10.10.10">
    <property type="entry name" value="Winged helix-like DNA-binding domain superfamily/Winged helix DNA-binding domain"/>
    <property type="match status" value="1"/>
</dbReference>
<evidence type="ECO:0000256" key="1">
    <source>
        <dbReference type="ARBA" id="ARBA00011046"/>
    </source>
</evidence>
<sequence length="126" mass="14851">MEKLGRLSETELEIMEVIWKFAEPVTVTQLVEIFEGRDWKTSTVSTMLKRLIDKGFLTKSMSGKVNYYEPVLSWSEYKKYETQTFLHRLYNGKVKNFIAALVDNDELNQDDIAELKDWFSRKDGKK</sequence>
<accession>A0A4R5KKT4</accession>
<dbReference type="AlphaFoldDB" id="A0A4R5KKT4"/>
<evidence type="ECO:0000313" key="6">
    <source>
        <dbReference type="Proteomes" id="UP000295636"/>
    </source>
</evidence>
<evidence type="ECO:0000256" key="2">
    <source>
        <dbReference type="ARBA" id="ARBA00023015"/>
    </source>
</evidence>
<keyword evidence="6" id="KW-1185">Reference proteome</keyword>
<keyword evidence="3" id="KW-0238">DNA-binding</keyword>
<dbReference type="Proteomes" id="UP000295636">
    <property type="component" value="Unassembled WGS sequence"/>
</dbReference>
<protein>
    <submittedName>
        <fullName evidence="5">BlaI/MecI/CopY family transcriptional regulator</fullName>
    </submittedName>
</protein>
<dbReference type="OrthoDB" id="1849040at2"/>
<dbReference type="InterPro" id="IPR036390">
    <property type="entry name" value="WH_DNA-bd_sf"/>
</dbReference>
<keyword evidence="4" id="KW-0804">Transcription</keyword>
<dbReference type="EMBL" id="SMRT01000010">
    <property type="protein sequence ID" value="TDF95448.1"/>
    <property type="molecule type" value="Genomic_DNA"/>
</dbReference>
<dbReference type="RefSeq" id="WP_133231473.1">
    <property type="nucleotide sequence ID" value="NZ_SMRT01000010.1"/>
</dbReference>
<comment type="similarity">
    <text evidence="1">Belongs to the BlaI transcriptional regulatory family.</text>
</comment>
<comment type="caution">
    <text evidence="5">The sequence shown here is derived from an EMBL/GenBank/DDBJ whole genome shotgun (WGS) entry which is preliminary data.</text>
</comment>
<dbReference type="InterPro" id="IPR005650">
    <property type="entry name" value="BlaI_family"/>
</dbReference>
<dbReference type="Pfam" id="PF03965">
    <property type="entry name" value="Penicillinase_R"/>
    <property type="match status" value="1"/>
</dbReference>
<evidence type="ECO:0000256" key="4">
    <source>
        <dbReference type="ARBA" id="ARBA00023163"/>
    </source>
</evidence>
<evidence type="ECO:0000256" key="3">
    <source>
        <dbReference type="ARBA" id="ARBA00023125"/>
    </source>
</evidence>
<dbReference type="InterPro" id="IPR036388">
    <property type="entry name" value="WH-like_DNA-bd_sf"/>
</dbReference>
<name>A0A4R5KKT4_9BACL</name>
<dbReference type="PIRSF" id="PIRSF019455">
    <property type="entry name" value="CopR_AtkY"/>
    <property type="match status" value="1"/>
</dbReference>
<reference evidence="5 6" key="1">
    <citation type="submission" date="2019-03" db="EMBL/GenBank/DDBJ databases">
        <title>This is whole genome sequence of Paenibacillus sp MS74 strain.</title>
        <authorList>
            <person name="Trinh H.N."/>
        </authorList>
    </citation>
    <scope>NUCLEOTIDE SEQUENCE [LARGE SCALE GENOMIC DNA]</scope>
    <source>
        <strain evidence="5 6">MS74</strain>
    </source>
</reference>
<evidence type="ECO:0000313" key="5">
    <source>
        <dbReference type="EMBL" id="TDF95448.1"/>
    </source>
</evidence>
<dbReference type="SUPFAM" id="SSF46785">
    <property type="entry name" value="Winged helix' DNA-binding domain"/>
    <property type="match status" value="1"/>
</dbReference>
<keyword evidence="2" id="KW-0805">Transcription regulation</keyword>
<organism evidence="5 6">
    <name type="scientific">Paenibacillus piri</name>
    <dbReference type="NCBI Taxonomy" id="2547395"/>
    <lineage>
        <taxon>Bacteria</taxon>
        <taxon>Bacillati</taxon>
        <taxon>Bacillota</taxon>
        <taxon>Bacilli</taxon>
        <taxon>Bacillales</taxon>
        <taxon>Paenibacillaceae</taxon>
        <taxon>Paenibacillus</taxon>
    </lineage>
</organism>
<dbReference type="GO" id="GO:0003677">
    <property type="term" value="F:DNA binding"/>
    <property type="evidence" value="ECO:0007669"/>
    <property type="project" value="UniProtKB-KW"/>
</dbReference>
<gene>
    <name evidence="5" type="ORF">E1757_20275</name>
</gene>
<proteinExistence type="inferred from homology"/>
<dbReference type="GO" id="GO:0045892">
    <property type="term" value="P:negative regulation of DNA-templated transcription"/>
    <property type="evidence" value="ECO:0007669"/>
    <property type="project" value="InterPro"/>
</dbReference>
<dbReference type="Gene3D" id="1.10.4040.10">
    <property type="entry name" value="Penicillinase repressor domain"/>
    <property type="match status" value="1"/>
</dbReference>